<reference evidence="3" key="1">
    <citation type="submission" date="2019-01" db="EMBL/GenBank/DDBJ databases">
        <title>Anaerobic oxidation of ethane by archaea from a marine hydrocarbon seep.</title>
        <authorList>
            <person name="Musat F."/>
        </authorList>
    </citation>
    <scope>NUCLEOTIDE SEQUENCE [LARGE SCALE GENOMIC DNA]</scope>
</reference>
<evidence type="ECO:0000313" key="2">
    <source>
        <dbReference type="EMBL" id="RZB29542.1"/>
    </source>
</evidence>
<sequence length="134" mass="15358">MKNKEIVSDWLKRARSNLERVRVGKCSEEILYEDICFDAQQAAEKSLKALLVKLDKPFPKTHSIGALLKLIEETGIEIPDDVKQSKMLTDYAVDARYPGVYEPVSEDEYKEALKLAEDVFEWTTKMITIDEAQC</sequence>
<dbReference type="PROSITE" id="PS50910">
    <property type="entry name" value="HEPN"/>
    <property type="match status" value="1"/>
</dbReference>
<organism evidence="2 3">
    <name type="scientific">Candidatus Argoarchaeum ethanivorans</name>
    <dbReference type="NCBI Taxonomy" id="2608793"/>
    <lineage>
        <taxon>Archaea</taxon>
        <taxon>Methanobacteriati</taxon>
        <taxon>Methanobacteriota</taxon>
        <taxon>Stenosarchaea group</taxon>
        <taxon>Methanomicrobia</taxon>
        <taxon>Methanosarcinales</taxon>
        <taxon>Methanosarcinales incertae sedis</taxon>
        <taxon>GOM Arc I cluster</taxon>
        <taxon>Candidatus Argoarchaeum</taxon>
    </lineage>
</organism>
<dbReference type="EMBL" id="RPGO01000025">
    <property type="protein sequence ID" value="RZB29542.1"/>
    <property type="molecule type" value="Genomic_DNA"/>
</dbReference>
<proteinExistence type="predicted"/>
<evidence type="ECO:0000313" key="3">
    <source>
        <dbReference type="Proteomes" id="UP000291831"/>
    </source>
</evidence>
<protein>
    <recommendedName>
        <fullName evidence="1">HEPN domain-containing protein</fullName>
    </recommendedName>
</protein>
<dbReference type="Pfam" id="PF05168">
    <property type="entry name" value="HEPN"/>
    <property type="match status" value="1"/>
</dbReference>
<dbReference type="InterPro" id="IPR007842">
    <property type="entry name" value="HEPN_dom"/>
</dbReference>
<dbReference type="SUPFAM" id="SSF81593">
    <property type="entry name" value="Nucleotidyltransferase substrate binding subunit/domain"/>
    <property type="match status" value="1"/>
</dbReference>
<name>A0A8B3S3I1_9EURY</name>
<feature type="domain" description="HEPN" evidence="1">
    <location>
        <begin position="13"/>
        <end position="119"/>
    </location>
</feature>
<evidence type="ECO:0000259" key="1">
    <source>
        <dbReference type="PROSITE" id="PS50910"/>
    </source>
</evidence>
<comment type="caution">
    <text evidence="2">The sequence shown here is derived from an EMBL/GenBank/DDBJ whole genome shotgun (WGS) entry which is preliminary data.</text>
</comment>
<accession>A0A8B3S3I1</accession>
<dbReference type="AlphaFoldDB" id="A0A8B3S3I1"/>
<dbReference type="Proteomes" id="UP000291831">
    <property type="component" value="Unassembled WGS sequence"/>
</dbReference>
<dbReference type="Gene3D" id="1.20.120.330">
    <property type="entry name" value="Nucleotidyltransferases domain 2"/>
    <property type="match status" value="1"/>
</dbReference>
<gene>
    <name evidence="2" type="ORF">AEth_01053</name>
</gene>
<dbReference type="SMART" id="SM00748">
    <property type="entry name" value="HEPN"/>
    <property type="match status" value="1"/>
</dbReference>